<feature type="region of interest" description="Disordered" evidence="1">
    <location>
        <begin position="673"/>
        <end position="692"/>
    </location>
</feature>
<keyword evidence="2" id="KW-1133">Transmembrane helix</keyword>
<evidence type="ECO:0000313" key="4">
    <source>
        <dbReference type="EMBL" id="CBJ30290.1"/>
    </source>
</evidence>
<evidence type="ECO:0000259" key="3">
    <source>
        <dbReference type="Pfam" id="PF03713"/>
    </source>
</evidence>
<dbReference type="Pfam" id="PF03713">
    <property type="entry name" value="DUF305"/>
    <property type="match status" value="1"/>
</dbReference>
<dbReference type="InterPro" id="IPR012347">
    <property type="entry name" value="Ferritin-like"/>
</dbReference>
<dbReference type="InParanoid" id="D7FP23"/>
<dbReference type="OrthoDB" id="734129at2759"/>
<dbReference type="Proteomes" id="UP000002630">
    <property type="component" value="Linkage Group LG03"/>
</dbReference>
<keyword evidence="2" id="KW-0472">Membrane</keyword>
<evidence type="ECO:0000313" key="5">
    <source>
        <dbReference type="Proteomes" id="UP000002630"/>
    </source>
</evidence>
<protein>
    <recommendedName>
        <fullName evidence="3">DUF305 domain-containing protein</fullName>
    </recommendedName>
</protein>
<evidence type="ECO:0000256" key="2">
    <source>
        <dbReference type="SAM" id="Phobius"/>
    </source>
</evidence>
<dbReference type="InterPro" id="IPR005183">
    <property type="entry name" value="DUF305_CopM-like"/>
</dbReference>
<gene>
    <name evidence="4" type="ORF">Esi_0184_0037</name>
</gene>
<organism evidence="4 5">
    <name type="scientific">Ectocarpus siliculosus</name>
    <name type="common">Brown alga</name>
    <name type="synonym">Conferva siliculosa</name>
    <dbReference type="NCBI Taxonomy" id="2880"/>
    <lineage>
        <taxon>Eukaryota</taxon>
        <taxon>Sar</taxon>
        <taxon>Stramenopiles</taxon>
        <taxon>Ochrophyta</taxon>
        <taxon>PX clade</taxon>
        <taxon>Phaeophyceae</taxon>
        <taxon>Ectocarpales</taxon>
        <taxon>Ectocarpaceae</taxon>
        <taxon>Ectocarpus</taxon>
    </lineage>
</organism>
<dbReference type="eggNOG" id="ENOG502S34M">
    <property type="taxonomic scope" value="Eukaryota"/>
</dbReference>
<sequence>MMAVGAQRGGARGETYEFSQLEASNWYHPLGFAYYPDGAHEGVDELEEGIGSGDAPVYVIDGGLSDLDTYEPQFFFPEETWMETNYTVELTVTDPDVTEIFYFCHIHNGMSGRIHIVDAEGDTPADTEIELYEPLEFDEFDEECGTFGSADYAPADGTFDSELCPNQKFLCGDVDSSFDRCMHAIDCKMNYEMRVEKEVATSNTVAFMHQMIPHHENAVNMARILLKNPGDEELDEEVAAILRDIINTQNFQITFMRGFLTDNGAELVAEECENDDMDGDSDDVPGWAIGVMAALGVLCLSLLAAVVVKMKGSNVHRRRKWDETLLRRCPEALTPRYMAATCCVENCRYAVWGEATNCTVVEQHDNDISDNYGCWCNPGLVETDSLGNPSCVRKPSLIGLYAVVGAIAGLAVAFVLWKARAHWLLPEAAQATRRARLRMRLVIATSLYGGSSSMLFFFAAARTRNSTRCGISLLQALYAVSMPVVICGGATTIEIWVDALPKQIFLLNMVAVNLTSIISRAKLNASTSARFFYNRALRVLWAEVLTLSLLAAVWAASVVVMEFTQAGRDTPVYPVAAMTIDATVEFCTAIHFARIHATRHPSFQSLPQQQRQALRLALAPGNTGVTHTLRLGGTGNVISASTGGRRTDTTAGTPSIPEEELAEWDGIGRFAASGRMSMEEGSQNSEDSIRKG</sequence>
<dbReference type="PANTHER" id="PTHR36933">
    <property type="entry name" value="SLL0788 PROTEIN"/>
    <property type="match status" value="1"/>
</dbReference>
<feature type="transmembrane region" description="Helical" evidence="2">
    <location>
        <begin position="540"/>
        <end position="560"/>
    </location>
</feature>
<feature type="transmembrane region" description="Helical" evidence="2">
    <location>
        <begin position="437"/>
        <end position="461"/>
    </location>
</feature>
<proteinExistence type="predicted"/>
<reference evidence="4 5" key="1">
    <citation type="journal article" date="2010" name="Nature">
        <title>The Ectocarpus genome and the independent evolution of multicellularity in brown algae.</title>
        <authorList>
            <person name="Cock J.M."/>
            <person name="Sterck L."/>
            <person name="Rouze P."/>
            <person name="Scornet D."/>
            <person name="Allen A.E."/>
            <person name="Amoutzias G."/>
            <person name="Anthouard V."/>
            <person name="Artiguenave F."/>
            <person name="Aury J.M."/>
            <person name="Badger J.H."/>
            <person name="Beszteri B."/>
            <person name="Billiau K."/>
            <person name="Bonnet E."/>
            <person name="Bothwell J.H."/>
            <person name="Bowler C."/>
            <person name="Boyen C."/>
            <person name="Brownlee C."/>
            <person name="Carrano C.J."/>
            <person name="Charrier B."/>
            <person name="Cho G.Y."/>
            <person name="Coelho S.M."/>
            <person name="Collen J."/>
            <person name="Corre E."/>
            <person name="Da Silva C."/>
            <person name="Delage L."/>
            <person name="Delaroque N."/>
            <person name="Dittami S.M."/>
            <person name="Doulbeau S."/>
            <person name="Elias M."/>
            <person name="Farnham G."/>
            <person name="Gachon C.M."/>
            <person name="Gschloessl B."/>
            <person name="Heesch S."/>
            <person name="Jabbari K."/>
            <person name="Jubin C."/>
            <person name="Kawai H."/>
            <person name="Kimura K."/>
            <person name="Kloareg B."/>
            <person name="Kupper F.C."/>
            <person name="Lang D."/>
            <person name="Le Bail A."/>
            <person name="Leblanc C."/>
            <person name="Lerouge P."/>
            <person name="Lohr M."/>
            <person name="Lopez P.J."/>
            <person name="Martens C."/>
            <person name="Maumus F."/>
            <person name="Michel G."/>
            <person name="Miranda-Saavedra D."/>
            <person name="Morales J."/>
            <person name="Moreau H."/>
            <person name="Motomura T."/>
            <person name="Nagasato C."/>
            <person name="Napoli C.A."/>
            <person name="Nelson D.R."/>
            <person name="Nyvall-Collen P."/>
            <person name="Peters A.F."/>
            <person name="Pommier C."/>
            <person name="Potin P."/>
            <person name="Poulain J."/>
            <person name="Quesneville H."/>
            <person name="Read B."/>
            <person name="Rensing S.A."/>
            <person name="Ritter A."/>
            <person name="Rousvoal S."/>
            <person name="Samanta M."/>
            <person name="Samson G."/>
            <person name="Schroeder D.C."/>
            <person name="Segurens B."/>
            <person name="Strittmatter M."/>
            <person name="Tonon T."/>
            <person name="Tregear J.W."/>
            <person name="Valentin K."/>
            <person name="von Dassow P."/>
            <person name="Yamagishi T."/>
            <person name="Van de Peer Y."/>
            <person name="Wincker P."/>
        </authorList>
    </citation>
    <scope>NUCLEOTIDE SEQUENCE [LARGE SCALE GENOMIC DNA]</scope>
    <source>
        <strain evidence="5">Ec32 / CCAP1310/4</strain>
    </source>
</reference>
<evidence type="ECO:0000256" key="1">
    <source>
        <dbReference type="SAM" id="MobiDB-lite"/>
    </source>
</evidence>
<feature type="transmembrane region" description="Helical" evidence="2">
    <location>
        <begin position="287"/>
        <end position="308"/>
    </location>
</feature>
<keyword evidence="2" id="KW-0812">Transmembrane</keyword>
<feature type="domain" description="DUF305" evidence="3">
    <location>
        <begin position="205"/>
        <end position="279"/>
    </location>
</feature>
<accession>D7FP23</accession>
<dbReference type="EMBL" id="FN649728">
    <property type="protein sequence ID" value="CBJ30290.1"/>
    <property type="molecule type" value="Genomic_DNA"/>
</dbReference>
<feature type="transmembrane region" description="Helical" evidence="2">
    <location>
        <begin position="503"/>
        <end position="519"/>
    </location>
</feature>
<dbReference type="EMBL" id="FN648319">
    <property type="protein sequence ID" value="CBJ30290.1"/>
    <property type="molecule type" value="Genomic_DNA"/>
</dbReference>
<feature type="transmembrane region" description="Helical" evidence="2">
    <location>
        <begin position="473"/>
        <end position="497"/>
    </location>
</feature>
<feature type="transmembrane region" description="Helical" evidence="2">
    <location>
        <begin position="398"/>
        <end position="417"/>
    </location>
</feature>
<dbReference type="AlphaFoldDB" id="D7FP23"/>
<keyword evidence="5" id="KW-1185">Reference proteome</keyword>
<name>D7FP23_ECTSI</name>
<dbReference type="PANTHER" id="PTHR36933:SF1">
    <property type="entry name" value="SLL0788 PROTEIN"/>
    <property type="match status" value="1"/>
</dbReference>
<feature type="transmembrane region" description="Helical" evidence="2">
    <location>
        <begin position="572"/>
        <end position="593"/>
    </location>
</feature>
<dbReference type="Gene3D" id="1.20.1260.10">
    <property type="match status" value="1"/>
</dbReference>